<proteinExistence type="predicted"/>
<dbReference type="EMBL" id="QJJS01000013">
    <property type="protein sequence ID" value="PXW94523.1"/>
    <property type="molecule type" value="Genomic_DNA"/>
</dbReference>
<dbReference type="PROSITE" id="PS50887">
    <property type="entry name" value="GGDEF"/>
    <property type="match status" value="1"/>
</dbReference>
<feature type="domain" description="GGDEF" evidence="4">
    <location>
        <begin position="481"/>
        <end position="638"/>
    </location>
</feature>
<evidence type="ECO:0000313" key="5">
    <source>
        <dbReference type="EMBL" id="PXW94523.1"/>
    </source>
</evidence>
<feature type="transmembrane region" description="Helical" evidence="2">
    <location>
        <begin position="26"/>
        <end position="44"/>
    </location>
</feature>
<dbReference type="SUPFAM" id="SSF55073">
    <property type="entry name" value="Nucleotide cyclase"/>
    <property type="match status" value="1"/>
</dbReference>
<dbReference type="Pfam" id="PF00990">
    <property type="entry name" value="GGDEF"/>
    <property type="match status" value="2"/>
</dbReference>
<evidence type="ECO:0000259" key="4">
    <source>
        <dbReference type="PROSITE" id="PS50887"/>
    </source>
</evidence>
<dbReference type="RefSeq" id="WP_110401422.1">
    <property type="nucleotide sequence ID" value="NZ_QJJS01000013.1"/>
</dbReference>
<keyword evidence="6" id="KW-1185">Reference proteome</keyword>
<organism evidence="5 6">
    <name type="scientific">Sphaerotilus hippei</name>
    <dbReference type="NCBI Taxonomy" id="744406"/>
    <lineage>
        <taxon>Bacteria</taxon>
        <taxon>Pseudomonadati</taxon>
        <taxon>Pseudomonadota</taxon>
        <taxon>Betaproteobacteria</taxon>
        <taxon>Burkholderiales</taxon>
        <taxon>Sphaerotilaceae</taxon>
        <taxon>Sphaerotilus</taxon>
    </lineage>
</organism>
<dbReference type="InterPro" id="IPR035919">
    <property type="entry name" value="EAL_sf"/>
</dbReference>
<dbReference type="InterPro" id="IPR052155">
    <property type="entry name" value="Biofilm_reg_signaling"/>
</dbReference>
<dbReference type="PANTHER" id="PTHR44757">
    <property type="entry name" value="DIGUANYLATE CYCLASE DGCP"/>
    <property type="match status" value="1"/>
</dbReference>
<sequence>MSAQPPTLDLPPALRDPAALRRIERLVLLGFVLLWALIVVVSVLDMRADVRLRTADLIHEAELGTRTKAQELQAMFRELHVSIRTMSLLPPLREAEARNRASPDDDVVDGRRFRSSDAQTLQQLYNHQAALLSVSEVYVVYDGFQPDRGEVPFLMFDQVIVDRFRSRIGRHLAVLGLPDFSAMEATAAGVLARPGRDEAAARDRWHGALSGPARDDADIPLEDEHEEYAYLERLLARERQAHAQLPATGPEGIPMTVSPLLRTCDNSQFLSMRHGDERDRTGLIFSSPIYDARSGRFKGVVATTVRTNMIEARLIGWPFLPVSEADRGEAVQAGMNLQAPPAEWVLEHAGLGVRVMDRRHPQLASWLEAPGGSAQGSIVRVSAEVPVAGEAGWMLHRYLAPAQIEQIERQAGLSLLWRAGAATVLLLLLGGTVLHSLRSQRRGHVQLHALANFDPLTGLPNRRQLQSRIEAALLGARRRHARMALVMIDLDDFKQVNDTLGHGAGDRLLVELSRRFGERLAADDRARHVPGWGETPLRLMADASSEGALLGRLGGDEFLVLLPEVSDDREALAVVDSLLAALIEPVHIDGQPTYCRASIGVALYPQHGHDADTLLRSADQAMYAAKRVNGSSVALFEQELDQDSVRRLKLLTELHGALERGEFLLHYQPVLDVASGSFRSAEALLRWRHPQFGLVSPGEFVPLLERSGLIVPVGRWVLGEAARQVQRWRLAGSPLRGVSVNLSAVQIAQTDYSAEAVHIVETIGVEPEALTVEITESVLMDNSERNIAQLEVLRAAGMRLAIDDFGKGYSSLGYLRQFPVNVLKIDRALLTDANNATGRAILYTVADLAQRMGIDSVGEGAEDREQFDSLIDAGCTAVQGYFLARPMRADLADDLARHFDLDDHLIEHPALPPLPTPRRPLPGPGAMFMPGTA</sequence>
<accession>A0A318H048</accession>
<dbReference type="InterPro" id="IPR029787">
    <property type="entry name" value="Nucleotide_cyclase"/>
</dbReference>
<evidence type="ECO:0000256" key="2">
    <source>
        <dbReference type="SAM" id="Phobius"/>
    </source>
</evidence>
<dbReference type="InterPro" id="IPR001633">
    <property type="entry name" value="EAL_dom"/>
</dbReference>
<keyword evidence="2" id="KW-0812">Transmembrane</keyword>
<dbReference type="Gene3D" id="3.20.20.450">
    <property type="entry name" value="EAL domain"/>
    <property type="match status" value="1"/>
</dbReference>
<protein>
    <submittedName>
        <fullName evidence="5">Diguanylate cyclase (GGDEF)-like protein</fullName>
    </submittedName>
</protein>
<dbReference type="Gene3D" id="3.30.70.270">
    <property type="match status" value="1"/>
</dbReference>
<dbReference type="PANTHER" id="PTHR44757:SF2">
    <property type="entry name" value="BIOFILM ARCHITECTURE MAINTENANCE PROTEIN MBAA"/>
    <property type="match status" value="1"/>
</dbReference>
<dbReference type="OrthoDB" id="9813903at2"/>
<reference evidence="5 6" key="1">
    <citation type="submission" date="2018-05" db="EMBL/GenBank/DDBJ databases">
        <title>Genomic Encyclopedia of Type Strains, Phase IV (KMG-IV): sequencing the most valuable type-strain genomes for metagenomic binning, comparative biology and taxonomic classification.</title>
        <authorList>
            <person name="Goeker M."/>
        </authorList>
    </citation>
    <scope>NUCLEOTIDE SEQUENCE [LARGE SCALE GENOMIC DNA]</scope>
    <source>
        <strain evidence="5 6">DSM 566</strain>
    </source>
</reference>
<dbReference type="CDD" id="cd01948">
    <property type="entry name" value="EAL"/>
    <property type="match status" value="1"/>
</dbReference>
<feature type="compositionally biased region" description="Pro residues" evidence="1">
    <location>
        <begin position="910"/>
        <end position="923"/>
    </location>
</feature>
<gene>
    <name evidence="5" type="ORF">C7444_11314</name>
</gene>
<name>A0A318H048_9BURK</name>
<dbReference type="SUPFAM" id="SSF141868">
    <property type="entry name" value="EAL domain-like"/>
    <property type="match status" value="1"/>
</dbReference>
<feature type="domain" description="EAL" evidence="3">
    <location>
        <begin position="647"/>
        <end position="900"/>
    </location>
</feature>
<dbReference type="SMART" id="SM00267">
    <property type="entry name" value="GGDEF"/>
    <property type="match status" value="1"/>
</dbReference>
<evidence type="ECO:0000256" key="1">
    <source>
        <dbReference type="SAM" id="MobiDB-lite"/>
    </source>
</evidence>
<feature type="region of interest" description="Disordered" evidence="1">
    <location>
        <begin position="910"/>
        <end position="933"/>
    </location>
</feature>
<evidence type="ECO:0000313" key="6">
    <source>
        <dbReference type="Proteomes" id="UP000247811"/>
    </source>
</evidence>
<dbReference type="AlphaFoldDB" id="A0A318H048"/>
<dbReference type="SMART" id="SM00052">
    <property type="entry name" value="EAL"/>
    <property type="match status" value="1"/>
</dbReference>
<keyword evidence="2" id="KW-0472">Membrane</keyword>
<dbReference type="InterPro" id="IPR000160">
    <property type="entry name" value="GGDEF_dom"/>
</dbReference>
<dbReference type="PROSITE" id="PS50883">
    <property type="entry name" value="EAL"/>
    <property type="match status" value="1"/>
</dbReference>
<dbReference type="CDD" id="cd01949">
    <property type="entry name" value="GGDEF"/>
    <property type="match status" value="1"/>
</dbReference>
<dbReference type="Proteomes" id="UP000247811">
    <property type="component" value="Unassembled WGS sequence"/>
</dbReference>
<evidence type="ECO:0000259" key="3">
    <source>
        <dbReference type="PROSITE" id="PS50883"/>
    </source>
</evidence>
<dbReference type="Pfam" id="PF00563">
    <property type="entry name" value="EAL"/>
    <property type="match status" value="1"/>
</dbReference>
<keyword evidence="2" id="KW-1133">Transmembrane helix</keyword>
<comment type="caution">
    <text evidence="5">The sequence shown here is derived from an EMBL/GenBank/DDBJ whole genome shotgun (WGS) entry which is preliminary data.</text>
</comment>
<dbReference type="NCBIfam" id="TIGR00254">
    <property type="entry name" value="GGDEF"/>
    <property type="match status" value="2"/>
</dbReference>
<dbReference type="InterPro" id="IPR043128">
    <property type="entry name" value="Rev_trsase/Diguanyl_cyclase"/>
</dbReference>